<accession>A0A975PWM6</accession>
<organism evidence="2 3">
    <name type="scientific">Mycobacterium spongiae</name>
    <dbReference type="NCBI Taxonomy" id="886343"/>
    <lineage>
        <taxon>Bacteria</taxon>
        <taxon>Bacillati</taxon>
        <taxon>Actinomycetota</taxon>
        <taxon>Actinomycetes</taxon>
        <taxon>Mycobacteriales</taxon>
        <taxon>Mycobacteriaceae</taxon>
        <taxon>Mycobacterium</taxon>
    </lineage>
</organism>
<keyword evidence="3" id="KW-1185">Reference proteome</keyword>
<protein>
    <submittedName>
        <fullName evidence="2">GAP family protein</fullName>
    </submittedName>
</protein>
<feature type="transmembrane region" description="Helical" evidence="1">
    <location>
        <begin position="206"/>
        <end position="230"/>
    </location>
</feature>
<dbReference type="Pfam" id="PF11139">
    <property type="entry name" value="SfLAP"/>
    <property type="match status" value="1"/>
</dbReference>
<evidence type="ECO:0000313" key="3">
    <source>
        <dbReference type="Proteomes" id="UP000682202"/>
    </source>
</evidence>
<dbReference type="EMBL" id="CP046600">
    <property type="protein sequence ID" value="QUR67330.1"/>
    <property type="molecule type" value="Genomic_DNA"/>
</dbReference>
<keyword evidence="1" id="KW-0472">Membrane</keyword>
<evidence type="ECO:0000313" key="2">
    <source>
        <dbReference type="EMBL" id="QUR67330.1"/>
    </source>
</evidence>
<feature type="transmembrane region" description="Helical" evidence="1">
    <location>
        <begin position="87"/>
        <end position="104"/>
    </location>
</feature>
<dbReference type="AlphaFoldDB" id="A0A975PWM6"/>
<feature type="transmembrane region" description="Helical" evidence="1">
    <location>
        <begin position="174"/>
        <end position="200"/>
    </location>
</feature>
<evidence type="ECO:0000256" key="1">
    <source>
        <dbReference type="SAM" id="Phobius"/>
    </source>
</evidence>
<gene>
    <name evidence="2" type="ORF">F6B93_09665</name>
</gene>
<feature type="transmembrane region" description="Helical" evidence="1">
    <location>
        <begin position="251"/>
        <end position="270"/>
    </location>
</feature>
<proteinExistence type="predicted"/>
<dbReference type="Proteomes" id="UP000682202">
    <property type="component" value="Chromosome"/>
</dbReference>
<name>A0A975PWM6_9MYCO</name>
<feature type="transmembrane region" description="Helical" evidence="1">
    <location>
        <begin position="6"/>
        <end position="26"/>
    </location>
</feature>
<reference evidence="2" key="1">
    <citation type="submission" date="2019-12" db="EMBL/GenBank/DDBJ databases">
        <title>Mycobacterium spongiae sp. nov.</title>
        <authorList>
            <person name="Stinear T."/>
        </authorList>
    </citation>
    <scope>NUCLEOTIDE SEQUENCE</scope>
    <source>
        <strain evidence="2">FSD4b-SM</strain>
    </source>
</reference>
<dbReference type="InterPro" id="IPR021315">
    <property type="entry name" value="Gap/Sap"/>
</dbReference>
<dbReference type="KEGG" id="mspg:F6B93_09665"/>
<keyword evidence="1" id="KW-0812">Transmembrane</keyword>
<sequence>MWTMVLILGMGMAVDPVRLGLAVVMVSRRRPMVNLLAFWLGGIVAGIGVGIAVLVVMREVALAAMENATSAFSSVTSEFTIITGGRLYIALGLFALLVVAVISARARIATRLSEPVFTPATSPVPVGGNAATLVEERPTAEPPAEVEEPPSRNLFARLGACTHDMLNRDRAWPAFVVGLASSFPPYEGIILLSIIMASGAAVGTQFSALIVFVLIVLAVIEIPLVGYLAMPDKTLAVMLQIQTWLRTYRRQIVQTILTVTGVLLLVQGVLAL</sequence>
<dbReference type="RefSeq" id="WP_211698900.1">
    <property type="nucleotide sequence ID" value="NZ_CP046600.1"/>
</dbReference>
<keyword evidence="1" id="KW-1133">Transmembrane helix</keyword>
<feature type="transmembrane region" description="Helical" evidence="1">
    <location>
        <begin position="33"/>
        <end position="57"/>
    </location>
</feature>